<keyword evidence="3" id="KW-1185">Reference proteome</keyword>
<name>A0ABR2MWV1_9ASPA</name>
<organism evidence="2 3">
    <name type="scientific">Platanthera guangdongensis</name>
    <dbReference type="NCBI Taxonomy" id="2320717"/>
    <lineage>
        <taxon>Eukaryota</taxon>
        <taxon>Viridiplantae</taxon>
        <taxon>Streptophyta</taxon>
        <taxon>Embryophyta</taxon>
        <taxon>Tracheophyta</taxon>
        <taxon>Spermatophyta</taxon>
        <taxon>Magnoliopsida</taxon>
        <taxon>Liliopsida</taxon>
        <taxon>Asparagales</taxon>
        <taxon>Orchidaceae</taxon>
        <taxon>Orchidoideae</taxon>
        <taxon>Orchideae</taxon>
        <taxon>Orchidinae</taxon>
        <taxon>Platanthera</taxon>
    </lineage>
</organism>
<feature type="compositionally biased region" description="Basic and acidic residues" evidence="1">
    <location>
        <begin position="57"/>
        <end position="73"/>
    </location>
</feature>
<evidence type="ECO:0000313" key="3">
    <source>
        <dbReference type="Proteomes" id="UP001412067"/>
    </source>
</evidence>
<comment type="caution">
    <text evidence="2">The sequence shown here is derived from an EMBL/GenBank/DDBJ whole genome shotgun (WGS) entry which is preliminary data.</text>
</comment>
<protein>
    <submittedName>
        <fullName evidence="2">Uncharacterized protein</fullName>
    </submittedName>
</protein>
<feature type="region of interest" description="Disordered" evidence="1">
    <location>
        <begin position="171"/>
        <end position="205"/>
    </location>
</feature>
<dbReference type="Proteomes" id="UP001412067">
    <property type="component" value="Unassembled WGS sequence"/>
</dbReference>
<proteinExistence type="predicted"/>
<dbReference type="EMBL" id="JBBWWR010000004">
    <property type="protein sequence ID" value="KAK8968581.1"/>
    <property type="molecule type" value="Genomic_DNA"/>
</dbReference>
<reference evidence="2 3" key="1">
    <citation type="journal article" date="2022" name="Nat. Plants">
        <title>Genomes of leafy and leafless Platanthera orchids illuminate the evolution of mycoheterotrophy.</title>
        <authorList>
            <person name="Li M.H."/>
            <person name="Liu K.W."/>
            <person name="Li Z."/>
            <person name="Lu H.C."/>
            <person name="Ye Q.L."/>
            <person name="Zhang D."/>
            <person name="Wang J.Y."/>
            <person name="Li Y.F."/>
            <person name="Zhong Z.M."/>
            <person name="Liu X."/>
            <person name="Yu X."/>
            <person name="Liu D.K."/>
            <person name="Tu X.D."/>
            <person name="Liu B."/>
            <person name="Hao Y."/>
            <person name="Liao X.Y."/>
            <person name="Jiang Y.T."/>
            <person name="Sun W.H."/>
            <person name="Chen J."/>
            <person name="Chen Y.Q."/>
            <person name="Ai Y."/>
            <person name="Zhai J.W."/>
            <person name="Wu S.S."/>
            <person name="Zhou Z."/>
            <person name="Hsiao Y.Y."/>
            <person name="Wu W.L."/>
            <person name="Chen Y.Y."/>
            <person name="Lin Y.F."/>
            <person name="Hsu J.L."/>
            <person name="Li C.Y."/>
            <person name="Wang Z.W."/>
            <person name="Zhao X."/>
            <person name="Zhong W.Y."/>
            <person name="Ma X.K."/>
            <person name="Ma L."/>
            <person name="Huang J."/>
            <person name="Chen G.Z."/>
            <person name="Huang M.Z."/>
            <person name="Huang L."/>
            <person name="Peng D.H."/>
            <person name="Luo Y.B."/>
            <person name="Zou S.Q."/>
            <person name="Chen S.P."/>
            <person name="Lan S."/>
            <person name="Tsai W.C."/>
            <person name="Van de Peer Y."/>
            <person name="Liu Z.J."/>
        </authorList>
    </citation>
    <scope>NUCLEOTIDE SEQUENCE [LARGE SCALE GENOMIC DNA]</scope>
    <source>
        <strain evidence="2">Lor288</strain>
    </source>
</reference>
<evidence type="ECO:0000256" key="1">
    <source>
        <dbReference type="SAM" id="MobiDB-lite"/>
    </source>
</evidence>
<gene>
    <name evidence="2" type="ORF">KSP40_PGU022230</name>
</gene>
<evidence type="ECO:0000313" key="2">
    <source>
        <dbReference type="EMBL" id="KAK8968581.1"/>
    </source>
</evidence>
<accession>A0ABR2MWV1</accession>
<feature type="region of interest" description="Disordered" evidence="1">
    <location>
        <begin position="50"/>
        <end position="73"/>
    </location>
</feature>
<sequence length="205" mass="22091">MRHCEIRRDRVGRHAVHTNPVLSQLGGDALGEPGDGVLRRRVAMGAESALNARHARQRDYRSPAPRDHHPSGVLHSEENAVHIHIEDPLEVLQRDVSNVGDLRARDAGVIHQDVDGPVLLGGEVDGASDVILDGDVAVEEGGDLVAADGLAEDSACLVENIGDADFRPMDREQSGYAFPDAGGSPGYQRNLSFKASKIQMKTKEE</sequence>